<dbReference type="Proteomes" id="UP000040453">
    <property type="component" value="Unassembled WGS sequence"/>
</dbReference>
<gene>
    <name evidence="4" type="primary">guaD_2</name>
    <name evidence="4" type="ORF">BN997_03563</name>
</gene>
<dbReference type="EMBL" id="CDGG01000001">
    <property type="protein sequence ID" value="CEI83646.1"/>
    <property type="molecule type" value="Genomic_DNA"/>
</dbReference>
<dbReference type="OrthoDB" id="9802676at2"/>
<dbReference type="GO" id="GO:0006152">
    <property type="term" value="P:purine nucleoside catabolic process"/>
    <property type="evidence" value="ECO:0007669"/>
    <property type="project" value="TreeGrafter"/>
</dbReference>
<dbReference type="PROSITE" id="PS00903">
    <property type="entry name" value="CYT_DCMP_DEAMINASES_1"/>
    <property type="match status" value="1"/>
</dbReference>
<dbReference type="PANTHER" id="PTHR11079">
    <property type="entry name" value="CYTOSINE DEAMINASE FAMILY MEMBER"/>
    <property type="match status" value="1"/>
</dbReference>
<dbReference type="SUPFAM" id="SSF53927">
    <property type="entry name" value="Cytidine deaminase-like"/>
    <property type="match status" value="1"/>
</dbReference>
<evidence type="ECO:0000256" key="2">
    <source>
        <dbReference type="ARBA" id="ARBA00022833"/>
    </source>
</evidence>
<dbReference type="AlphaFoldDB" id="A0A0A1MXX6"/>
<sequence>MSNKEWMKQAVKLANENEQKHQGDPFGAVVVKDGKVIGSGVNEVTATNDPTTHAEIQAVREACQTLNTTNLKGCEIYASTEPCPMCLSTIYYTQIDTVYFSNPSNPDQDYIYNQLSLSHDERDIHMIHLKE</sequence>
<proteinExistence type="predicted"/>
<dbReference type="STRING" id="545501.BN997_03563"/>
<dbReference type="RefSeq" id="WP_042534010.1">
    <property type="nucleotide sequence ID" value="NZ_CDGG01000001.1"/>
</dbReference>
<keyword evidence="5" id="KW-1185">Reference proteome</keyword>
<dbReference type="Pfam" id="PF00383">
    <property type="entry name" value="dCMP_cyt_deam_1"/>
    <property type="match status" value="1"/>
</dbReference>
<dbReference type="GO" id="GO:0047974">
    <property type="term" value="F:guanosine deaminase activity"/>
    <property type="evidence" value="ECO:0007669"/>
    <property type="project" value="TreeGrafter"/>
</dbReference>
<dbReference type="InterPro" id="IPR016193">
    <property type="entry name" value="Cytidine_deaminase-like"/>
</dbReference>
<dbReference type="PANTHER" id="PTHR11079:SF161">
    <property type="entry name" value="CMP_DCMP-TYPE DEAMINASE DOMAIN-CONTAINING PROTEIN"/>
    <property type="match status" value="1"/>
</dbReference>
<evidence type="ECO:0000313" key="4">
    <source>
        <dbReference type="EMBL" id="CEI83646.1"/>
    </source>
</evidence>
<dbReference type="PROSITE" id="PS51747">
    <property type="entry name" value="CYT_DCMP_DEAMINASES_2"/>
    <property type="match status" value="1"/>
</dbReference>
<evidence type="ECO:0000256" key="1">
    <source>
        <dbReference type="ARBA" id="ARBA00022723"/>
    </source>
</evidence>
<feature type="domain" description="CMP/dCMP-type deaminase" evidence="3">
    <location>
        <begin position="1"/>
        <end position="115"/>
    </location>
</feature>
<dbReference type="InterPro" id="IPR002125">
    <property type="entry name" value="CMP_dCMP_dom"/>
</dbReference>
<name>A0A0A1MXX6_9BACI</name>
<evidence type="ECO:0000259" key="3">
    <source>
        <dbReference type="PROSITE" id="PS51747"/>
    </source>
</evidence>
<dbReference type="InterPro" id="IPR016192">
    <property type="entry name" value="APOBEC/CMP_deaminase_Zn-bd"/>
</dbReference>
<reference evidence="4 5" key="1">
    <citation type="submission" date="2014-11" db="EMBL/GenBank/DDBJ databases">
        <authorList>
            <person name="Urmite Genomes Urmite Genomes"/>
        </authorList>
    </citation>
    <scope>NUCLEOTIDE SEQUENCE [LARGE SCALE GENOMIC DNA]</scope>
    <source>
        <strain evidence="4 5">Oc5</strain>
    </source>
</reference>
<keyword evidence="1" id="KW-0479">Metal-binding</keyword>
<dbReference type="GO" id="GO:0008270">
    <property type="term" value="F:zinc ion binding"/>
    <property type="evidence" value="ECO:0007669"/>
    <property type="project" value="InterPro"/>
</dbReference>
<evidence type="ECO:0000313" key="5">
    <source>
        <dbReference type="Proteomes" id="UP000040453"/>
    </source>
</evidence>
<organism evidence="4 5">
    <name type="scientific">Oceanobacillus oncorhynchi</name>
    <dbReference type="NCBI Taxonomy" id="545501"/>
    <lineage>
        <taxon>Bacteria</taxon>
        <taxon>Bacillati</taxon>
        <taxon>Bacillota</taxon>
        <taxon>Bacilli</taxon>
        <taxon>Bacillales</taxon>
        <taxon>Bacillaceae</taxon>
        <taxon>Oceanobacillus</taxon>
    </lineage>
</organism>
<keyword evidence="2" id="KW-0862">Zinc</keyword>
<dbReference type="CDD" id="cd01285">
    <property type="entry name" value="nucleoside_deaminase"/>
    <property type="match status" value="1"/>
</dbReference>
<dbReference type="Gene3D" id="3.40.140.10">
    <property type="entry name" value="Cytidine Deaminase, domain 2"/>
    <property type="match status" value="1"/>
</dbReference>
<accession>A0A0A1MXX6</accession>
<protein>
    <submittedName>
        <fullName evidence="4">Guanine deaminase</fullName>
    </submittedName>
</protein>